<keyword evidence="9" id="KW-1185">Reference proteome</keyword>
<evidence type="ECO:0000256" key="3">
    <source>
        <dbReference type="ARBA" id="ARBA00022989"/>
    </source>
</evidence>
<name>A0AAD7UBB3_9STRA</name>
<feature type="transmembrane region" description="Helical" evidence="6">
    <location>
        <begin position="407"/>
        <end position="428"/>
    </location>
</feature>
<feature type="region of interest" description="Disordered" evidence="5">
    <location>
        <begin position="377"/>
        <end position="399"/>
    </location>
</feature>
<keyword evidence="3 6" id="KW-1133">Transmembrane helix</keyword>
<dbReference type="EMBL" id="JAQMWT010000407">
    <property type="protein sequence ID" value="KAJ8601706.1"/>
    <property type="molecule type" value="Genomic_DNA"/>
</dbReference>
<evidence type="ECO:0000313" key="8">
    <source>
        <dbReference type="EMBL" id="KAJ8601706.1"/>
    </source>
</evidence>
<feature type="transmembrane region" description="Helical" evidence="6">
    <location>
        <begin position="41"/>
        <end position="63"/>
    </location>
</feature>
<feature type="transmembrane region" description="Helical" evidence="6">
    <location>
        <begin position="197"/>
        <end position="216"/>
    </location>
</feature>
<dbReference type="PANTHER" id="PTHR22950:SF652">
    <property type="entry name" value="TRANSMEMBRANE AMINO ACID TRANSPORTER FAMILY PROTEIN"/>
    <property type="match status" value="1"/>
</dbReference>
<organism evidence="8 9">
    <name type="scientific">Chrysophaeum taylorii</name>
    <dbReference type="NCBI Taxonomy" id="2483200"/>
    <lineage>
        <taxon>Eukaryota</taxon>
        <taxon>Sar</taxon>
        <taxon>Stramenopiles</taxon>
        <taxon>Ochrophyta</taxon>
        <taxon>Pelagophyceae</taxon>
        <taxon>Pelagomonadales</taxon>
        <taxon>Pelagomonadaceae</taxon>
        <taxon>Chrysophaeum</taxon>
    </lineage>
</organism>
<feature type="transmembrane region" description="Helical" evidence="6">
    <location>
        <begin position="166"/>
        <end position="185"/>
    </location>
</feature>
<evidence type="ECO:0000313" key="9">
    <source>
        <dbReference type="Proteomes" id="UP001230188"/>
    </source>
</evidence>
<feature type="transmembrane region" description="Helical" evidence="6">
    <location>
        <begin position="351"/>
        <end position="372"/>
    </location>
</feature>
<evidence type="ECO:0000256" key="5">
    <source>
        <dbReference type="SAM" id="MobiDB-lite"/>
    </source>
</evidence>
<evidence type="ECO:0000259" key="7">
    <source>
        <dbReference type="Pfam" id="PF01490"/>
    </source>
</evidence>
<evidence type="ECO:0000256" key="1">
    <source>
        <dbReference type="ARBA" id="ARBA00004141"/>
    </source>
</evidence>
<feature type="transmembrane region" description="Helical" evidence="6">
    <location>
        <begin position="96"/>
        <end position="115"/>
    </location>
</feature>
<sequence length="432" mass="45257">MKQPLVINEGFASVTSSMINLFDEFVGLAAMSLPWCFAQTGVVLGLASLVVVAIVLAMSFEVLTGACEVAQRRSYRGLAVATLGPLTATLVEACRFCYLLGIGIACTVLVIDSILGNGTGLAPALLGIGNRETLFTRLIASGIYHGTTTLPLALSKTLEGFKHAATLALATVVYACVVVVFRGILDGGPVDLAFKPSGILAIVPALNYMFLMHANVPRYYDELKNRSPARMRLATAGATGAATCLYVAIGVSGLVAFGPGVKSNVLLEFSPTNRPAMLARASILVCSATTLSKIIHPMRDALVRVVGKDELADHGADALDEVAYVALTTSLVAFVAVGGAFFASFGFATVLSYNSALFGSGVGFFFPVLFYLGTRNNDPSSSSSRDEPPDDDDDDPSHLTAGPRTTLALVFAWAFVTPGAYLASQFLLPTSS</sequence>
<dbReference type="Pfam" id="PF01490">
    <property type="entry name" value="Aa_trans"/>
    <property type="match status" value="1"/>
</dbReference>
<protein>
    <recommendedName>
        <fullName evidence="7">Amino acid transporter transmembrane domain-containing protein</fullName>
    </recommendedName>
</protein>
<gene>
    <name evidence="8" type="ORF">CTAYLR_003169</name>
</gene>
<keyword evidence="2 6" id="KW-0812">Transmembrane</keyword>
<dbReference type="GO" id="GO:0016020">
    <property type="term" value="C:membrane"/>
    <property type="evidence" value="ECO:0007669"/>
    <property type="project" value="UniProtKB-SubCell"/>
</dbReference>
<proteinExistence type="predicted"/>
<evidence type="ECO:0000256" key="2">
    <source>
        <dbReference type="ARBA" id="ARBA00022692"/>
    </source>
</evidence>
<feature type="transmembrane region" description="Helical" evidence="6">
    <location>
        <begin position="135"/>
        <end position="154"/>
    </location>
</feature>
<comment type="subcellular location">
    <subcellularLocation>
        <location evidence="1">Membrane</location>
        <topology evidence="1">Multi-pass membrane protein</topology>
    </subcellularLocation>
</comment>
<evidence type="ECO:0000256" key="6">
    <source>
        <dbReference type="SAM" id="Phobius"/>
    </source>
</evidence>
<feature type="transmembrane region" description="Helical" evidence="6">
    <location>
        <begin position="236"/>
        <end position="257"/>
    </location>
</feature>
<comment type="caution">
    <text evidence="8">The sequence shown here is derived from an EMBL/GenBank/DDBJ whole genome shotgun (WGS) entry which is preliminary data.</text>
</comment>
<dbReference type="AlphaFoldDB" id="A0AAD7UBB3"/>
<feature type="transmembrane region" description="Helical" evidence="6">
    <location>
        <begin position="322"/>
        <end position="345"/>
    </location>
</feature>
<evidence type="ECO:0000256" key="4">
    <source>
        <dbReference type="ARBA" id="ARBA00023136"/>
    </source>
</evidence>
<feature type="domain" description="Amino acid transporter transmembrane" evidence="7">
    <location>
        <begin position="12"/>
        <end position="379"/>
    </location>
</feature>
<dbReference type="InterPro" id="IPR013057">
    <property type="entry name" value="AA_transpt_TM"/>
</dbReference>
<keyword evidence="4 6" id="KW-0472">Membrane</keyword>
<dbReference type="Proteomes" id="UP001230188">
    <property type="component" value="Unassembled WGS sequence"/>
</dbReference>
<accession>A0AAD7UBB3</accession>
<dbReference type="GO" id="GO:0015179">
    <property type="term" value="F:L-amino acid transmembrane transporter activity"/>
    <property type="evidence" value="ECO:0007669"/>
    <property type="project" value="TreeGrafter"/>
</dbReference>
<reference evidence="8" key="1">
    <citation type="submission" date="2023-01" db="EMBL/GenBank/DDBJ databases">
        <title>Metagenome sequencing of chrysophaentin producing Chrysophaeum taylorii.</title>
        <authorList>
            <person name="Davison J."/>
            <person name="Bewley C."/>
        </authorList>
    </citation>
    <scope>NUCLEOTIDE SEQUENCE</scope>
    <source>
        <strain evidence="8">NIES-1699</strain>
    </source>
</reference>
<dbReference type="PANTHER" id="PTHR22950">
    <property type="entry name" value="AMINO ACID TRANSPORTER"/>
    <property type="match status" value="1"/>
</dbReference>